<accession>A0ABV6QJE9</accession>
<evidence type="ECO:0000313" key="3">
    <source>
        <dbReference type="Proteomes" id="UP001589890"/>
    </source>
</evidence>
<dbReference type="InterPro" id="IPR025164">
    <property type="entry name" value="Toastrack_DUF4097"/>
</dbReference>
<feature type="domain" description="DUF4097" evidence="1">
    <location>
        <begin position="72"/>
        <end position="253"/>
    </location>
</feature>
<gene>
    <name evidence="2" type="ORF">ACFFGN_11870</name>
</gene>
<reference evidence="2 3" key="1">
    <citation type="submission" date="2024-09" db="EMBL/GenBank/DDBJ databases">
        <authorList>
            <person name="Sun Q."/>
            <person name="Mori K."/>
        </authorList>
    </citation>
    <scope>NUCLEOTIDE SEQUENCE [LARGE SCALE GENOMIC DNA]</scope>
    <source>
        <strain evidence="2 3">CGMCC 1.15906</strain>
    </source>
</reference>
<evidence type="ECO:0000313" key="2">
    <source>
        <dbReference type="EMBL" id="MFC0624763.1"/>
    </source>
</evidence>
<dbReference type="RefSeq" id="WP_380046472.1">
    <property type="nucleotide sequence ID" value="NZ_JBHLTC010000014.1"/>
</dbReference>
<evidence type="ECO:0000259" key="1">
    <source>
        <dbReference type="Pfam" id="PF13349"/>
    </source>
</evidence>
<keyword evidence="3" id="KW-1185">Reference proteome</keyword>
<dbReference type="Proteomes" id="UP001589890">
    <property type="component" value="Unassembled WGS sequence"/>
</dbReference>
<sequence length="256" mass="26802">MADNRRLGMLLVLTGAALAVWSFGDREADQRHEVSERISVVELGSRDGDVTIKVSDDPDTTIQEKRSFWMFKRGDGYQVDGETLRLTGDCGWNCKSDYVVTVPRGTKVTGQAASGDIVLEGVGGVDAKTQSGDVTITDVTGAVTLDTNSGKVELDNVKGALDIDVKSGDIKAERLSGGAVKAKTTSGDIELELAEANSVTATGVSGDIDITVPKGSYQVDTDATSGDVDNDLGSTADATHRVDARTTSGNISIGSR</sequence>
<protein>
    <submittedName>
        <fullName evidence="2">DUF4097 domain-containing protein</fullName>
    </submittedName>
</protein>
<name>A0ABV6QJE9_9ACTN</name>
<dbReference type="EMBL" id="JBHLTC010000014">
    <property type="protein sequence ID" value="MFC0624763.1"/>
    <property type="molecule type" value="Genomic_DNA"/>
</dbReference>
<dbReference type="Pfam" id="PF13349">
    <property type="entry name" value="DUF4097"/>
    <property type="match status" value="1"/>
</dbReference>
<comment type="caution">
    <text evidence="2">The sequence shown here is derived from an EMBL/GenBank/DDBJ whole genome shotgun (WGS) entry which is preliminary data.</text>
</comment>
<organism evidence="2 3">
    <name type="scientific">Kribbella deserti</name>
    <dbReference type="NCBI Taxonomy" id="1926257"/>
    <lineage>
        <taxon>Bacteria</taxon>
        <taxon>Bacillati</taxon>
        <taxon>Actinomycetota</taxon>
        <taxon>Actinomycetes</taxon>
        <taxon>Propionibacteriales</taxon>
        <taxon>Kribbellaceae</taxon>
        <taxon>Kribbella</taxon>
    </lineage>
</organism>
<proteinExistence type="predicted"/>